<keyword evidence="4" id="KW-0723">Serine/threonine-protein kinase</keyword>
<evidence type="ECO:0000256" key="11">
    <source>
        <dbReference type="ARBA" id="ARBA00023242"/>
    </source>
</evidence>
<evidence type="ECO:0000256" key="5">
    <source>
        <dbReference type="ARBA" id="ARBA00022679"/>
    </source>
</evidence>
<dbReference type="GO" id="GO:0006281">
    <property type="term" value="P:DNA repair"/>
    <property type="evidence" value="ECO:0007669"/>
    <property type="project" value="UniProtKB-KW"/>
</dbReference>
<dbReference type="PANTHER" id="PTHR11139:SF69">
    <property type="entry name" value="SERINE_THREONINE-PROTEIN KINASE ATR"/>
    <property type="match status" value="1"/>
</dbReference>
<reference evidence="16" key="1">
    <citation type="journal article" date="2023" name="bioRxiv">
        <title>Scaffold-level genome assemblies of two parasitoid biocontrol wasps reveal the parthenogenesis mechanism and an associated novel virus.</title>
        <authorList>
            <person name="Inwood S."/>
            <person name="Skelly J."/>
            <person name="Guhlin J."/>
            <person name="Harrop T."/>
            <person name="Goldson S."/>
            <person name="Dearden P."/>
        </authorList>
    </citation>
    <scope>NUCLEOTIDE SEQUENCE</scope>
    <source>
        <strain evidence="16">Lincoln</strain>
        <tissue evidence="16">Whole body</tissue>
    </source>
</reference>
<dbReference type="Proteomes" id="UP001168972">
    <property type="component" value="Unassembled WGS sequence"/>
</dbReference>
<evidence type="ECO:0000259" key="13">
    <source>
        <dbReference type="PROSITE" id="PS50290"/>
    </source>
</evidence>
<dbReference type="GO" id="GO:0000723">
    <property type="term" value="P:telomere maintenance"/>
    <property type="evidence" value="ECO:0007669"/>
    <property type="project" value="TreeGrafter"/>
</dbReference>
<dbReference type="InterPro" id="IPR003152">
    <property type="entry name" value="FATC_dom"/>
</dbReference>
<evidence type="ECO:0000256" key="1">
    <source>
        <dbReference type="ARBA" id="ARBA00004123"/>
    </source>
</evidence>
<evidence type="ECO:0000256" key="4">
    <source>
        <dbReference type="ARBA" id="ARBA00022527"/>
    </source>
</evidence>
<evidence type="ECO:0000259" key="15">
    <source>
        <dbReference type="PROSITE" id="PS51190"/>
    </source>
</evidence>
<dbReference type="PANTHER" id="PTHR11139">
    <property type="entry name" value="ATAXIA TELANGIECTASIA MUTATED ATM -RELATED"/>
    <property type="match status" value="1"/>
</dbReference>
<dbReference type="SUPFAM" id="SSF56112">
    <property type="entry name" value="Protein kinase-like (PK-like)"/>
    <property type="match status" value="1"/>
</dbReference>
<dbReference type="InterPro" id="IPR014009">
    <property type="entry name" value="PIK_FAT"/>
</dbReference>
<evidence type="ECO:0000313" key="16">
    <source>
        <dbReference type="EMBL" id="KAK0175715.1"/>
    </source>
</evidence>
<protein>
    <recommendedName>
        <fullName evidence="12">Serine/threonine-protein kinase ATR</fullName>
        <ecNumber evidence="3">2.7.11.1</ecNumber>
    </recommendedName>
</protein>
<dbReference type="Gene3D" id="1.10.1070.11">
    <property type="entry name" value="Phosphatidylinositol 3-/4-kinase, catalytic domain"/>
    <property type="match status" value="1"/>
</dbReference>
<dbReference type="InterPro" id="IPR057564">
    <property type="entry name" value="HEAT_ATR"/>
</dbReference>
<dbReference type="GO" id="GO:0005694">
    <property type="term" value="C:chromosome"/>
    <property type="evidence" value="ECO:0007669"/>
    <property type="project" value="TreeGrafter"/>
</dbReference>
<dbReference type="SMART" id="SM01343">
    <property type="entry name" value="FATC"/>
    <property type="match status" value="1"/>
</dbReference>
<comment type="caution">
    <text evidence="16">The sequence shown here is derived from an EMBL/GenBank/DDBJ whole genome shotgun (WGS) entry which is preliminary data.</text>
</comment>
<dbReference type="SUPFAM" id="SSF48371">
    <property type="entry name" value="ARM repeat"/>
    <property type="match status" value="1"/>
</dbReference>
<dbReference type="GO" id="GO:0004674">
    <property type="term" value="F:protein serine/threonine kinase activity"/>
    <property type="evidence" value="ECO:0007669"/>
    <property type="project" value="UniProtKB-KW"/>
</dbReference>
<dbReference type="Gene3D" id="1.25.10.10">
    <property type="entry name" value="Leucine-rich Repeat Variant"/>
    <property type="match status" value="1"/>
</dbReference>
<dbReference type="GO" id="GO:0005524">
    <property type="term" value="F:ATP binding"/>
    <property type="evidence" value="ECO:0007669"/>
    <property type="project" value="UniProtKB-KW"/>
</dbReference>
<feature type="domain" description="FAT" evidence="14">
    <location>
        <begin position="1507"/>
        <end position="2069"/>
    </location>
</feature>
<dbReference type="CDD" id="cd00892">
    <property type="entry name" value="PIKKc_ATR"/>
    <property type="match status" value="1"/>
</dbReference>
<dbReference type="PROSITE" id="PS50290">
    <property type="entry name" value="PI3_4_KINASE_3"/>
    <property type="match status" value="1"/>
</dbReference>
<dbReference type="InterPro" id="IPR056802">
    <property type="entry name" value="ATR-like_M-HEAT"/>
</dbReference>
<evidence type="ECO:0000256" key="9">
    <source>
        <dbReference type="ARBA" id="ARBA00022840"/>
    </source>
</evidence>
<evidence type="ECO:0000256" key="3">
    <source>
        <dbReference type="ARBA" id="ARBA00012513"/>
    </source>
</evidence>
<feature type="domain" description="PI3K/PI4K catalytic" evidence="13">
    <location>
        <begin position="2186"/>
        <end position="2499"/>
    </location>
</feature>
<dbReference type="Gene3D" id="3.30.1010.10">
    <property type="entry name" value="Phosphatidylinositol 3-kinase Catalytic Subunit, Chain A, domain 4"/>
    <property type="match status" value="1"/>
</dbReference>
<dbReference type="InterPro" id="IPR000403">
    <property type="entry name" value="PI3/4_kinase_cat_dom"/>
</dbReference>
<keyword evidence="7" id="KW-0227">DNA damage</keyword>
<dbReference type="SMART" id="SM00802">
    <property type="entry name" value="UME"/>
    <property type="match status" value="1"/>
</dbReference>
<keyword evidence="17" id="KW-1185">Reference proteome</keyword>
<dbReference type="InterPro" id="IPR011009">
    <property type="entry name" value="Kinase-like_dom_sf"/>
</dbReference>
<accession>A0AA39FUH3</accession>
<sequence>MDEMEVEEVSEPKSQTSDKISQVESLWNIIHSPVLVMFSNLKKPGTEQSLRLFLESMIRSSESLIDILVPPCGKGEQHEIFKHQFTTFSTWLFGILFHTLGISLRKEIIQISIEVQACLLKILYRSYFTAFHVIYGEYITILDKMIDYCDNANEETSIEINQFIIEPNIIETLDLKSYPITVRQKNTAHDIMISIVEIFLKSGAISSNQNMLWWRTLKVLKISEPEGKLVAMKVASEMITTNYIDEKQYALYITYISEMLKTINHWQNIRPKIIDEFSEIIAVTLENVICTAEIIDICFYVLELIADKIIVSKKLEITACELVRNYLSGLPRCYSDKELIMFTKYFVHCPNFIRVLAHFIVFDIKPYLHTNVILNITKLSQLWKSIMDIVMKSMDSPDFIIFFKRALDISQLLSSWLLLEKSRGRFFNDFHDLLKNFLIKLDTSNNMDSTSASTFMYFVDILALNEDDNCQNDIQNILMLPWSQAREPVSICNDKTYNKIFVMAKSLDTDSKIKCLEAVCKLGKGRIRMKYLSSCIANSHTEFSTVVLLNSIFLLKDPEIKFFDINTHILKPALITQRKVLEDNLTQIIGPIICLLSGMATITKTNWDDEEWHVNCPICDDDEMKKFSEQTLSQEIGTLFNPYFQLFTSKNAETRKNMMQNLKRFSNHISDFNTNNILKCWLPLIRDPLIETRTHMANAIETIVKNKIHLTLSPESRDGDINTVQDNVPKDLKNFIEIIMQQLTQTLKEVLKNQNDFIHKTLLLMVRGFARVPIHFIERRVCNIILITVLHLNSTPMTVALATDVFKDIADFNKITPRELYRRYKKEMTELMIRTAVRNCYEVKMNLASSLQKAANCIGYRGTRDFFVKNSNIATVYLVPLVVRAPITRSLFSDYAYLMESNEKRLFLDNFQYICPHVLLNETPDIASKSLFLLSEITEMPLDKLISRSFLEIFRELLIHFHEKMERVIICLNVITKYDANLEKGTKIDFNSAEKLANYLKPQLHAVLVNFDVNLSTTASDEYTQRCALASLATLIKFMGSHHLCPLKYKILATLRKSLVFTRPGFRKLACYAWDSFIRNIAVKELGPLLSAICVSLISLLECCPEEANSMLEYLLIDNNAILSNYISELFFIEDLKISPRILNIVLPQIKQALAKNNFIENLELWRKRILHEMDEVKLKALVCLRNFLEHHRCELNKMILNDTNHVHPAIVQLLDALLTGCQHTNEEVRLYSGECLGELGGIEPSLLPRRIVSRSDSKFIAEMNGEFACALLIELIRAFQMLSSMHNVDCFSLAIQEVLKTYDIVPDGINRLWKTLPTMTQQIVLPFLTSHYKEVPAGESCHYPIYGTQAGSTFETWIYSWASCMITSIKDRKLGRMLNACRPAFKRDIRTTIFCIPHIATYCIINGNDDDRDSLIKEIFSIIRVNDEKLDDDLMKRRPLRNFLDNLRRKSNEYRETSDETRQIRCAQMIFVTLDHLKRWIEEKRLDKNSKYMAVENFLSRLDPVILAEGCYQSHDYHRAIMYLERHMASKSTSIMDSTDSALLSKIYTQLEEPDGVSGILALQDQSPTLQQLVLAHEISGQLQDAATCYERLAQRHGTPKYLQGMIQCYLGLEQPFTTTNITKGVLDERPELKSLLIEHEPFWRLAHFVHLDVNDNSNVNTTIKKSIINNLTNKITPDIQGVKKKIVSLLGAATHQDYAYQQNYPYIMRLHAINEFEKAMKFIINDIYALPELLSEWEQRGQLVRGSRGVELVLGMRRAALDLGVQIEKNKINNNQDINMIEASEQQPFFRVLQQEIGKIWLRSARIARKAGLHQQAYMYILSARDYCPSQELNIEQAQLYWQRDCQKDALITLRRLFSTNFQPLNYYKNLPSDIYTVERKLFAKAKLLFATYNDKTVNVDTEINKRYYKEAVDAWRCWEKSYLACAQYHDMMFDRMTEDKRDIDNGLAMQLTIITNYAKSLLYGCKFIHQSMPRMLTIWMNFALRVHSNKNPLSSQTDMMLKLTRTIEIYVGRLPKFMWLTVFSQLVSRICHPAKEVQSVLNTILVNLILSYPQYCLWMMASVINSSYQVRQTRCQSIMNMIKRNMKSETNNIICLMKDFQRLWQCLIDLSNKQIPDKVQTTSVSLLSSKIKLLLASSSFGPIMMPTSKFCQLHLPQSVKGIHTTALDRHNPFITEWISIKGIAEQVVVLASLQRPRRITLIGSDGNQYLFMCKPRDDLRRDFRLMEFNDIVNKYLQKDPESRQRRLYIRTYGVIPLNEECGLIEWIPNLIGYRFAIVNLYKERGIVVTQREIASIIPNLSDSLEKKRHIFIKKLLPRHPPIWGNWFTLNFPDSYGWYEARTAYIRTTAVMSMVGYILGLGDRHGDNILFDLKSGDCVHVDFNCLFNRGDTFQWPERVPFRLTHNMVHAMGPLKYEGPFRKSCEITMRILRQEASTLISVLTPLVYDPLVTWSNNQNVNDAPEKTNELAVKNIKDIELRLKGFVRTVGNRKDSTAVNLSVEGQTNHLILDAISIDNLCQMYQGWSAFI</sequence>
<dbReference type="GO" id="GO:0005634">
    <property type="term" value="C:nucleus"/>
    <property type="evidence" value="ECO:0007669"/>
    <property type="project" value="UniProtKB-SubCell"/>
</dbReference>
<keyword evidence="8" id="KW-0418">Kinase</keyword>
<dbReference type="PROSITE" id="PS00916">
    <property type="entry name" value="PI3_4_KINASE_2"/>
    <property type="match status" value="1"/>
</dbReference>
<dbReference type="PROSITE" id="PS51189">
    <property type="entry name" value="FAT"/>
    <property type="match status" value="1"/>
</dbReference>
<dbReference type="InterPro" id="IPR018936">
    <property type="entry name" value="PI3/4_kinase_CS"/>
</dbReference>
<dbReference type="GO" id="GO:0000077">
    <property type="term" value="P:DNA damage checkpoint signaling"/>
    <property type="evidence" value="ECO:0007669"/>
    <property type="project" value="TreeGrafter"/>
</dbReference>
<evidence type="ECO:0000259" key="14">
    <source>
        <dbReference type="PROSITE" id="PS51189"/>
    </source>
</evidence>
<dbReference type="Pfam" id="PF08064">
    <property type="entry name" value="UME"/>
    <property type="match status" value="1"/>
</dbReference>
<evidence type="ECO:0000256" key="6">
    <source>
        <dbReference type="ARBA" id="ARBA00022741"/>
    </source>
</evidence>
<evidence type="ECO:0000256" key="10">
    <source>
        <dbReference type="ARBA" id="ARBA00023204"/>
    </source>
</evidence>
<dbReference type="SMART" id="SM00146">
    <property type="entry name" value="PI3Kc"/>
    <property type="match status" value="1"/>
</dbReference>
<dbReference type="PROSITE" id="PS51190">
    <property type="entry name" value="FATC"/>
    <property type="match status" value="1"/>
</dbReference>
<keyword evidence="9" id="KW-0067">ATP-binding</keyword>
<keyword evidence="10" id="KW-0234">DNA repair</keyword>
<gene>
    <name evidence="16" type="ORF">PV327_009444</name>
</gene>
<dbReference type="InterPro" id="IPR012993">
    <property type="entry name" value="UME"/>
</dbReference>
<evidence type="ECO:0000313" key="17">
    <source>
        <dbReference type="Proteomes" id="UP001168972"/>
    </source>
</evidence>
<reference evidence="16" key="2">
    <citation type="submission" date="2023-03" db="EMBL/GenBank/DDBJ databases">
        <authorList>
            <person name="Inwood S.N."/>
            <person name="Skelly J.G."/>
            <person name="Guhlin J."/>
            <person name="Harrop T.W.R."/>
            <person name="Goldson S.G."/>
            <person name="Dearden P.K."/>
        </authorList>
    </citation>
    <scope>NUCLEOTIDE SEQUENCE</scope>
    <source>
        <strain evidence="16">Lincoln</strain>
        <tissue evidence="16">Whole body</tissue>
    </source>
</reference>
<dbReference type="Pfam" id="PF00454">
    <property type="entry name" value="PI3_PI4_kinase"/>
    <property type="match status" value="1"/>
</dbReference>
<dbReference type="InterPro" id="IPR036940">
    <property type="entry name" value="PI3/4_kinase_cat_sf"/>
</dbReference>
<feature type="domain" description="FATC" evidence="15">
    <location>
        <begin position="2499"/>
        <end position="2531"/>
    </location>
</feature>
<dbReference type="Pfam" id="PF02260">
    <property type="entry name" value="FATC"/>
    <property type="match status" value="1"/>
</dbReference>
<dbReference type="EMBL" id="JAQQBR010000005">
    <property type="protein sequence ID" value="KAK0175715.1"/>
    <property type="molecule type" value="Genomic_DNA"/>
</dbReference>
<evidence type="ECO:0000256" key="8">
    <source>
        <dbReference type="ARBA" id="ARBA00022777"/>
    </source>
</evidence>
<dbReference type="InterPro" id="IPR003151">
    <property type="entry name" value="PIK-rel_kinase_FAT"/>
</dbReference>
<evidence type="ECO:0000256" key="12">
    <source>
        <dbReference type="ARBA" id="ARBA00024420"/>
    </source>
</evidence>
<proteinExistence type="inferred from homology"/>
<evidence type="ECO:0000256" key="7">
    <source>
        <dbReference type="ARBA" id="ARBA00022763"/>
    </source>
</evidence>
<dbReference type="Pfam" id="PF02259">
    <property type="entry name" value="FAT"/>
    <property type="match status" value="1"/>
</dbReference>
<dbReference type="Pfam" id="PF25030">
    <property type="entry name" value="M-HEAT_ATR"/>
    <property type="match status" value="1"/>
</dbReference>
<dbReference type="EC" id="2.7.11.1" evidence="3"/>
<dbReference type="InterPro" id="IPR050517">
    <property type="entry name" value="DDR_Repair_Kinase"/>
</dbReference>
<evidence type="ECO:0000256" key="2">
    <source>
        <dbReference type="ARBA" id="ARBA00010769"/>
    </source>
</evidence>
<comment type="subcellular location">
    <subcellularLocation>
        <location evidence="1">Nucleus</location>
    </subcellularLocation>
</comment>
<keyword evidence="11" id="KW-0539">Nucleus</keyword>
<keyword evidence="5" id="KW-0808">Transferase</keyword>
<keyword evidence="6" id="KW-0547">Nucleotide-binding</keyword>
<organism evidence="16 17">
    <name type="scientific">Microctonus hyperodae</name>
    <name type="common">Parasitoid wasp</name>
    <dbReference type="NCBI Taxonomy" id="165561"/>
    <lineage>
        <taxon>Eukaryota</taxon>
        <taxon>Metazoa</taxon>
        <taxon>Ecdysozoa</taxon>
        <taxon>Arthropoda</taxon>
        <taxon>Hexapoda</taxon>
        <taxon>Insecta</taxon>
        <taxon>Pterygota</taxon>
        <taxon>Neoptera</taxon>
        <taxon>Endopterygota</taxon>
        <taxon>Hymenoptera</taxon>
        <taxon>Apocrita</taxon>
        <taxon>Ichneumonoidea</taxon>
        <taxon>Braconidae</taxon>
        <taxon>Euphorinae</taxon>
        <taxon>Microctonus</taxon>
    </lineage>
</organism>
<name>A0AA39FUH3_MICHY</name>
<dbReference type="Pfam" id="PF23593">
    <property type="entry name" value="HEAT_ATR"/>
    <property type="match status" value="1"/>
</dbReference>
<dbReference type="InterPro" id="IPR011989">
    <property type="entry name" value="ARM-like"/>
</dbReference>
<dbReference type="InterPro" id="IPR016024">
    <property type="entry name" value="ARM-type_fold"/>
</dbReference>
<comment type="similarity">
    <text evidence="2">Belongs to the PI3/PI4-kinase family. ATM subfamily.</text>
</comment>